<accession>A0A4C2A310</accession>
<proteinExistence type="predicted"/>
<comment type="caution">
    <text evidence="1">The sequence shown here is derived from an EMBL/GenBank/DDBJ whole genome shotgun (WGS) entry which is preliminary data.</text>
</comment>
<keyword evidence="2" id="KW-1185">Reference proteome</keyword>
<organism evidence="1 2">
    <name type="scientific">Eumeta variegata</name>
    <name type="common">Bagworm moth</name>
    <name type="synonym">Eumeta japonica</name>
    <dbReference type="NCBI Taxonomy" id="151549"/>
    <lineage>
        <taxon>Eukaryota</taxon>
        <taxon>Metazoa</taxon>
        <taxon>Ecdysozoa</taxon>
        <taxon>Arthropoda</taxon>
        <taxon>Hexapoda</taxon>
        <taxon>Insecta</taxon>
        <taxon>Pterygota</taxon>
        <taxon>Neoptera</taxon>
        <taxon>Endopterygota</taxon>
        <taxon>Lepidoptera</taxon>
        <taxon>Glossata</taxon>
        <taxon>Ditrysia</taxon>
        <taxon>Tineoidea</taxon>
        <taxon>Psychidae</taxon>
        <taxon>Oiketicinae</taxon>
        <taxon>Eumeta</taxon>
    </lineage>
</organism>
<sequence>MIRGQRRITREDRYVSGREFTTNSASSSSVCSTSSFGALVCSGAQSHLYGPDQAFPASAHMGGVCAAIVSPESSPRRTFALLSPGDGRVLRLRPRSLCRGRYSVSG</sequence>
<dbReference type="Proteomes" id="UP000299102">
    <property type="component" value="Unassembled WGS sequence"/>
</dbReference>
<dbReference type="EMBL" id="BGZK01002360">
    <property type="protein sequence ID" value="GBP93297.1"/>
    <property type="molecule type" value="Genomic_DNA"/>
</dbReference>
<evidence type="ECO:0000313" key="2">
    <source>
        <dbReference type="Proteomes" id="UP000299102"/>
    </source>
</evidence>
<dbReference type="AlphaFoldDB" id="A0A4C2A310"/>
<name>A0A4C2A310_EUMVA</name>
<gene>
    <name evidence="1" type="ORF">EVAR_91255_1</name>
</gene>
<reference evidence="1 2" key="1">
    <citation type="journal article" date="2019" name="Commun. Biol.">
        <title>The bagworm genome reveals a unique fibroin gene that provides high tensile strength.</title>
        <authorList>
            <person name="Kono N."/>
            <person name="Nakamura H."/>
            <person name="Ohtoshi R."/>
            <person name="Tomita M."/>
            <person name="Numata K."/>
            <person name="Arakawa K."/>
        </authorList>
    </citation>
    <scope>NUCLEOTIDE SEQUENCE [LARGE SCALE GENOMIC DNA]</scope>
</reference>
<evidence type="ECO:0000313" key="1">
    <source>
        <dbReference type="EMBL" id="GBP93297.1"/>
    </source>
</evidence>
<protein>
    <submittedName>
        <fullName evidence="1">Uncharacterized protein</fullName>
    </submittedName>
</protein>